<accession>A0A8T2T5A1</accession>
<dbReference type="EMBL" id="CM035420">
    <property type="protein sequence ID" value="KAH7404367.1"/>
    <property type="molecule type" value="Genomic_DNA"/>
</dbReference>
<proteinExistence type="inferred from homology"/>
<dbReference type="GO" id="GO:0005737">
    <property type="term" value="C:cytoplasm"/>
    <property type="evidence" value="ECO:0007669"/>
    <property type="project" value="UniProtKB-SubCell"/>
</dbReference>
<evidence type="ECO:0000313" key="10">
    <source>
        <dbReference type="Proteomes" id="UP000825935"/>
    </source>
</evidence>
<evidence type="ECO:0000256" key="3">
    <source>
        <dbReference type="ARBA" id="ARBA00022574"/>
    </source>
</evidence>
<sequence>MGSSVKIHTGPYKGDMSALCLLPGPQQDRDPFLLAGTGPQILFYDTCSFELLLSAHIFEGVRVHGIEVKGRFLGIWVSLQSSGFLTTFAVHGERIVKLYDLILAYDISDIHHNKSQIKLNFSKTLPRCKHWVLDVRFLKDISSRNEDCTDCLLAVGTSDNSVSLWSMHHNAYIYHVECAERCLLYCLRFWGSNTHDLLIAAGTIFNEIVIWDLDIPHSTTAYEYKFSRIHGYLEGSSHLVSIKERLKGHEGSIFRIAWSQDGKKIASVSDDRSVRVWNLEHWSLPLMNRQADMFALASVMYGHTARIWDCHFDSKSLITVGEDCTYRVWTIDGKPLAKKSAHLGRGIWRCVYDSAKAVLFTAGADSSIKIHFLGKLTLVTNQVGSGEVLSSNYPSLESFPLKTQDDSILHNKEGQLDSKSEYVRCLSLVGESCLYVATNRGVLKCVHFTQGGQGTWFDVYRNLNSESIFCLDTTRLQNNLENSVDSISVEDWIVMGDCKGYVTVLCGSWSNKIFHERFYLRWRAEGERKLLGVFWSSCPGTSSVFTADTSGGLSMWKINGAMAKSSKDDQTSDRLSFSSRFRDGVTMFGPSLVIRYQSCFNARIVCLDMCPSQELLLCGDQRGNILVFIIPLKVVSESTKSSPLVSFKGAHGISAVASISVVEYESKEQIKICSTGRDGCVCTFALAKSDAKLFCLRVEKVSAVTVVESCELCNGITRGSTKRTIVAGFLAEDFLIYDQQNDCEILRVACGGWRRPHAYLIGDFPEVQHCFVFVKDGIIHLLRRWFVTPNVPFPLLYLANRSSLLSSFLLQSQFHGREVHSVNFISTDEVSTGQVPPTSWIATGAEDGVVRIMRFNEDSLDQFDVCQVLGEHVGGSSVREIVAVTKYTLCNRRCPADKDAILSAEPSYILISVGAKEVLTCWLLEWDETVREKTQTLSSRWLSMKRCMKRRKFKKISDMDLNTIGQVDAQVTENALALEGVDADDYDDDDLRYLAVTSFSIFCPLTRLQTFFVATASSNAAVILHAYQICAGTWMELCLLNYHKAPVLTLQHLVISRCQGSGFCKIVLFSGATDGSIALWDVTDVVSEYCHKLVKEGNARMFRPPSGRGSQGGNRWKSSRHHLHDQKQPLDGRDERTLIEARCDDGHCHKERLDCTDHSRERFQYSLILKPELVLSGTHQSGVNSLSVSPVIGGQGSERIWVLISGGDDQAVHAAIFKLSQVYHNPANPRTNMVCVSKILFSSAHSSAVKGVWTDGLFAFTTGWDQRLKVWKLEVSEQSCSLVECCRTVINVPEPSSIHATRLFGGNYRVAIVGRGLQIFNVKES</sequence>
<dbReference type="InterPro" id="IPR019775">
    <property type="entry name" value="WD40_repeat_CS"/>
</dbReference>
<feature type="repeat" description="WD" evidence="7">
    <location>
        <begin position="246"/>
        <end position="280"/>
    </location>
</feature>
<dbReference type="OMA" id="RSARIWM"/>
<comment type="caution">
    <text evidence="9">The sequence shown here is derived from an EMBL/GenBank/DDBJ whole genome shotgun (WGS) entry which is preliminary data.</text>
</comment>
<evidence type="ECO:0000256" key="8">
    <source>
        <dbReference type="SAM" id="MobiDB-lite"/>
    </source>
</evidence>
<evidence type="ECO:0008006" key="11">
    <source>
        <dbReference type="Google" id="ProtNLM"/>
    </source>
</evidence>
<dbReference type="PROSITE" id="PS50294">
    <property type="entry name" value="WD_REPEATS_REGION"/>
    <property type="match status" value="1"/>
</dbReference>
<dbReference type="PANTHER" id="PTHR14344:SF3">
    <property type="entry name" value="WD REPEAT-CONTAINING PROTEIN 6"/>
    <property type="match status" value="1"/>
</dbReference>
<reference evidence="9" key="1">
    <citation type="submission" date="2021-08" db="EMBL/GenBank/DDBJ databases">
        <title>WGS assembly of Ceratopteris richardii.</title>
        <authorList>
            <person name="Marchant D.B."/>
            <person name="Chen G."/>
            <person name="Jenkins J."/>
            <person name="Shu S."/>
            <person name="Leebens-Mack J."/>
            <person name="Grimwood J."/>
            <person name="Schmutz J."/>
            <person name="Soltis P."/>
            <person name="Soltis D."/>
            <person name="Chen Z.-H."/>
        </authorList>
    </citation>
    <scope>NUCLEOTIDE SEQUENCE</scope>
    <source>
        <strain evidence="9">Whitten #5841</strain>
        <tissue evidence="9">Leaf</tissue>
    </source>
</reference>
<evidence type="ECO:0000256" key="1">
    <source>
        <dbReference type="ARBA" id="ARBA00004496"/>
    </source>
</evidence>
<keyword evidence="2" id="KW-0963">Cytoplasm</keyword>
<keyword evidence="10" id="KW-1185">Reference proteome</keyword>
<keyword evidence="4" id="KW-0819">tRNA processing</keyword>
<comment type="similarity">
    <text evidence="6">Belongs to the WD repeat WDR6 family.</text>
</comment>
<protein>
    <recommendedName>
        <fullName evidence="11">WD repeat-containing protein 6</fullName>
    </recommendedName>
</protein>
<evidence type="ECO:0000256" key="7">
    <source>
        <dbReference type="PROSITE-ProRule" id="PRU00221"/>
    </source>
</evidence>
<dbReference type="Gene3D" id="2.130.10.10">
    <property type="entry name" value="YVTN repeat-like/Quinoprotein amine dehydrogenase"/>
    <property type="match status" value="4"/>
</dbReference>
<keyword evidence="3 7" id="KW-0853">WD repeat</keyword>
<evidence type="ECO:0000313" key="9">
    <source>
        <dbReference type="EMBL" id="KAH7404367.1"/>
    </source>
</evidence>
<dbReference type="GO" id="GO:0030488">
    <property type="term" value="P:tRNA methylation"/>
    <property type="evidence" value="ECO:0007669"/>
    <property type="project" value="TreeGrafter"/>
</dbReference>
<dbReference type="OrthoDB" id="5594999at2759"/>
<dbReference type="InterPro" id="IPR036322">
    <property type="entry name" value="WD40_repeat_dom_sf"/>
</dbReference>
<feature type="region of interest" description="Disordered" evidence="8">
    <location>
        <begin position="1101"/>
        <end position="1131"/>
    </location>
</feature>
<dbReference type="SMART" id="SM00320">
    <property type="entry name" value="WD40"/>
    <property type="match status" value="9"/>
</dbReference>
<dbReference type="InterPro" id="IPR051973">
    <property type="entry name" value="tRNA_Anticodon_Mtase-Reg"/>
</dbReference>
<dbReference type="InterPro" id="IPR001680">
    <property type="entry name" value="WD40_rpt"/>
</dbReference>
<evidence type="ECO:0000256" key="2">
    <source>
        <dbReference type="ARBA" id="ARBA00022490"/>
    </source>
</evidence>
<dbReference type="Proteomes" id="UP000825935">
    <property type="component" value="Chromosome 15"/>
</dbReference>
<evidence type="ECO:0000256" key="5">
    <source>
        <dbReference type="ARBA" id="ARBA00022737"/>
    </source>
</evidence>
<evidence type="ECO:0000256" key="4">
    <source>
        <dbReference type="ARBA" id="ARBA00022694"/>
    </source>
</evidence>
<gene>
    <name evidence="9" type="ORF">KP509_15G022100</name>
</gene>
<dbReference type="SUPFAM" id="SSF50978">
    <property type="entry name" value="WD40 repeat-like"/>
    <property type="match status" value="2"/>
</dbReference>
<dbReference type="Pfam" id="PF00400">
    <property type="entry name" value="WD40"/>
    <property type="match status" value="2"/>
</dbReference>
<keyword evidence="5" id="KW-0677">Repeat</keyword>
<dbReference type="PANTHER" id="PTHR14344">
    <property type="entry name" value="WD REPEAT PROTEIN"/>
    <property type="match status" value="1"/>
</dbReference>
<dbReference type="PROSITE" id="PS50082">
    <property type="entry name" value="WD_REPEATS_2"/>
    <property type="match status" value="1"/>
</dbReference>
<dbReference type="PROSITE" id="PS00678">
    <property type="entry name" value="WD_REPEATS_1"/>
    <property type="match status" value="1"/>
</dbReference>
<name>A0A8T2T5A1_CERRI</name>
<dbReference type="InterPro" id="IPR015943">
    <property type="entry name" value="WD40/YVTN_repeat-like_dom_sf"/>
</dbReference>
<evidence type="ECO:0000256" key="6">
    <source>
        <dbReference type="ARBA" id="ARBA00038255"/>
    </source>
</evidence>
<comment type="subcellular location">
    <subcellularLocation>
        <location evidence="1">Cytoplasm</location>
    </subcellularLocation>
</comment>
<organism evidence="9 10">
    <name type="scientific">Ceratopteris richardii</name>
    <name type="common">Triangle waterfern</name>
    <dbReference type="NCBI Taxonomy" id="49495"/>
    <lineage>
        <taxon>Eukaryota</taxon>
        <taxon>Viridiplantae</taxon>
        <taxon>Streptophyta</taxon>
        <taxon>Embryophyta</taxon>
        <taxon>Tracheophyta</taxon>
        <taxon>Polypodiopsida</taxon>
        <taxon>Polypodiidae</taxon>
        <taxon>Polypodiales</taxon>
        <taxon>Pteridineae</taxon>
        <taxon>Pteridaceae</taxon>
        <taxon>Parkerioideae</taxon>
        <taxon>Ceratopteris</taxon>
    </lineage>
</organism>